<evidence type="ECO:0000313" key="2">
    <source>
        <dbReference type="Proteomes" id="UP000823674"/>
    </source>
</evidence>
<organism evidence="1 2">
    <name type="scientific">Brassica rapa subsp. trilocularis</name>
    <dbReference type="NCBI Taxonomy" id="1813537"/>
    <lineage>
        <taxon>Eukaryota</taxon>
        <taxon>Viridiplantae</taxon>
        <taxon>Streptophyta</taxon>
        <taxon>Embryophyta</taxon>
        <taxon>Tracheophyta</taxon>
        <taxon>Spermatophyta</taxon>
        <taxon>Magnoliopsida</taxon>
        <taxon>eudicotyledons</taxon>
        <taxon>Gunneridae</taxon>
        <taxon>Pentapetalae</taxon>
        <taxon>rosids</taxon>
        <taxon>malvids</taxon>
        <taxon>Brassicales</taxon>
        <taxon>Brassicaceae</taxon>
        <taxon>Brassiceae</taxon>
        <taxon>Brassica</taxon>
    </lineage>
</organism>
<dbReference type="EMBL" id="JADBGQ010000005">
    <property type="protein sequence ID" value="KAG5396978.1"/>
    <property type="molecule type" value="Genomic_DNA"/>
</dbReference>
<proteinExistence type="predicted"/>
<sequence length="193" mass="22629">MLADLLFAERMKNKLNEWRSQLRNASSESSNWSTQSTETVFYHMRPALCQSAGSHFSPAQTFSIANSLCSEIKHVLILGSTLHIIQTTLPQNEKLEKYINRLYLSWTSGDIIHLRTGHSNPENWRVSMFKYENIVLVWNFPRKLKARQIKDCICKAFAAHTSQRSYSLRKLKRLVSNQEQDLRRLREERTWSL</sequence>
<protein>
    <recommendedName>
        <fullName evidence="3">DUF4283 domain-containing protein</fullName>
    </recommendedName>
</protein>
<reference evidence="1 2" key="1">
    <citation type="submission" date="2021-03" db="EMBL/GenBank/DDBJ databases">
        <authorList>
            <person name="King G.J."/>
            <person name="Bancroft I."/>
            <person name="Baten A."/>
            <person name="Bloomfield J."/>
            <person name="Borpatragohain P."/>
            <person name="He Z."/>
            <person name="Irish N."/>
            <person name="Irwin J."/>
            <person name="Liu K."/>
            <person name="Mauleon R.P."/>
            <person name="Moore J."/>
            <person name="Morris R."/>
            <person name="Ostergaard L."/>
            <person name="Wang B."/>
            <person name="Wells R."/>
        </authorList>
    </citation>
    <scope>NUCLEOTIDE SEQUENCE [LARGE SCALE GENOMIC DNA]</scope>
    <source>
        <strain evidence="1">R-o-18</strain>
        <tissue evidence="1">Leaf</tissue>
    </source>
</reference>
<name>A0ABQ7MDZ9_BRACM</name>
<gene>
    <name evidence="1" type="primary">A05g503130.1_BraROA</name>
    <name evidence="1" type="ORF">IGI04_018792</name>
</gene>
<keyword evidence="2" id="KW-1185">Reference proteome</keyword>
<comment type="caution">
    <text evidence="1">The sequence shown here is derived from an EMBL/GenBank/DDBJ whole genome shotgun (WGS) entry which is preliminary data.</text>
</comment>
<evidence type="ECO:0000313" key="1">
    <source>
        <dbReference type="EMBL" id="KAG5396978.1"/>
    </source>
</evidence>
<accession>A0ABQ7MDZ9</accession>
<evidence type="ECO:0008006" key="3">
    <source>
        <dbReference type="Google" id="ProtNLM"/>
    </source>
</evidence>
<dbReference type="Proteomes" id="UP000823674">
    <property type="component" value="Chromosome A05"/>
</dbReference>